<feature type="domain" description="Protein ENHANCED DISEASE RESISTANCE 2 C-terminal" evidence="1">
    <location>
        <begin position="220"/>
        <end position="460"/>
    </location>
</feature>
<dbReference type="InterPro" id="IPR009769">
    <property type="entry name" value="EDR2_C"/>
</dbReference>
<evidence type="ECO:0000259" key="1">
    <source>
        <dbReference type="Pfam" id="PF07059"/>
    </source>
</evidence>
<name>A0A7N0T6J0_KALFE</name>
<sequence>MGACVSRPQGCVGTPAAIRSKCRNCRRRRRVLKRRIEISGDPAAASPRSNKANTPSVRAATVEEQGFESMVIYESDDHEDDYYSALDDVLSVNGSTRASVSDIASIRELSLKDCHGIAPCPCVCGSQQNQDAGPAGDGNGVLLDHCLPCIPSALTSFEKKGSLSPGHHASKKRLSFKLSFKSRDGHADPPLCSPKALIRRPKAGLQTPYCPADKKISDSWSPLDPSSFRVRSKTFFKDKKKDFAPNCAAFYPIGVDIFLSARKIDHVARFVELPAASSYDKLPPILVVNIQVPLYPTSLFQSENDGEGMSVVMYFRLSESYSKELPVHFQETLTRFIDDEVERVKGFPVDTIAPVRERLKILGKVANLEDLELSAAEKKVMNAYNEKPVLSRPQHEFYLGENYFEIDLDMHRFSYISRKGFEAFRQRLKFCVLDFGLTIQANRNEDLPEYVLASIRLIEINYKRYCQLGL</sequence>
<evidence type="ECO:0000313" key="3">
    <source>
        <dbReference type="Proteomes" id="UP000594263"/>
    </source>
</evidence>
<dbReference type="Gramene" id="Kaladp0024s0342.1.v1.1">
    <property type="protein sequence ID" value="Kaladp0024s0342.1.v1.1"/>
    <property type="gene ID" value="Kaladp0024s0342.v1.1"/>
</dbReference>
<dbReference type="Gramene" id="Kaladp0024s0342.12.v1.1">
    <property type="protein sequence ID" value="Kaladp0024s0342.12.v1.1"/>
    <property type="gene ID" value="Kaladp0024s0342.v1.1"/>
</dbReference>
<dbReference type="PANTHER" id="PTHR31558:SF19">
    <property type="entry name" value="PROTEIN ENHANCED DISEASE RESISTANCE 2 C-TERMINAL DOMAIN-CONTAINING PROTEIN"/>
    <property type="match status" value="1"/>
</dbReference>
<keyword evidence="3" id="KW-1185">Reference proteome</keyword>
<dbReference type="AlphaFoldDB" id="A0A7N0T6J0"/>
<dbReference type="EnsemblPlants" id="Kaladp0024s0342.11.v1.1">
    <property type="protein sequence ID" value="Kaladp0024s0342.11.v1.1"/>
    <property type="gene ID" value="Kaladp0024s0342.v1.1"/>
</dbReference>
<dbReference type="Proteomes" id="UP000594263">
    <property type="component" value="Unplaced"/>
</dbReference>
<dbReference type="OMA" id="QMLSFKW"/>
<dbReference type="EnsemblPlants" id="Kaladp0024s0342.1.v1.1">
    <property type="protein sequence ID" value="Kaladp0024s0342.1.v1.1"/>
    <property type="gene ID" value="Kaladp0024s0342.v1.1"/>
</dbReference>
<protein>
    <recommendedName>
        <fullName evidence="1">Protein ENHANCED DISEASE RESISTANCE 2 C-terminal domain-containing protein</fullName>
    </recommendedName>
</protein>
<dbReference type="PANTHER" id="PTHR31558">
    <property type="entry name" value="CW14 PROTEIN"/>
    <property type="match status" value="1"/>
</dbReference>
<organism evidence="2 3">
    <name type="scientific">Kalanchoe fedtschenkoi</name>
    <name type="common">Lavender scallops</name>
    <name type="synonym">South American air plant</name>
    <dbReference type="NCBI Taxonomy" id="63787"/>
    <lineage>
        <taxon>Eukaryota</taxon>
        <taxon>Viridiplantae</taxon>
        <taxon>Streptophyta</taxon>
        <taxon>Embryophyta</taxon>
        <taxon>Tracheophyta</taxon>
        <taxon>Spermatophyta</taxon>
        <taxon>Magnoliopsida</taxon>
        <taxon>eudicotyledons</taxon>
        <taxon>Gunneridae</taxon>
        <taxon>Pentapetalae</taxon>
        <taxon>Saxifragales</taxon>
        <taxon>Crassulaceae</taxon>
        <taxon>Kalanchoe</taxon>
    </lineage>
</organism>
<dbReference type="Gramene" id="Kaladp0024s0342.11.v1.1">
    <property type="protein sequence ID" value="Kaladp0024s0342.11.v1.1"/>
    <property type="gene ID" value="Kaladp0024s0342.v1.1"/>
</dbReference>
<reference evidence="2" key="1">
    <citation type="submission" date="2021-01" db="UniProtKB">
        <authorList>
            <consortium name="EnsemblPlants"/>
        </authorList>
    </citation>
    <scope>IDENTIFICATION</scope>
</reference>
<accession>A0A7N0T6J0</accession>
<dbReference type="Pfam" id="PF07059">
    <property type="entry name" value="EDR2_C"/>
    <property type="match status" value="1"/>
</dbReference>
<proteinExistence type="predicted"/>
<dbReference type="EnsemblPlants" id="Kaladp0024s0342.12.v1.1">
    <property type="protein sequence ID" value="Kaladp0024s0342.12.v1.1"/>
    <property type="gene ID" value="Kaladp0024s0342.v1.1"/>
</dbReference>
<evidence type="ECO:0000313" key="2">
    <source>
        <dbReference type="EnsemblPlants" id="Kaladp0024s0342.11.v1.1"/>
    </source>
</evidence>